<dbReference type="Proteomes" id="UP001204851">
    <property type="component" value="Unassembled WGS sequence"/>
</dbReference>
<name>A0ABT1BKP7_9BURK</name>
<evidence type="ECO:0000259" key="1">
    <source>
        <dbReference type="Pfam" id="PF19077"/>
    </source>
</evidence>
<evidence type="ECO:0000313" key="2">
    <source>
        <dbReference type="EMBL" id="MCO5976181.1"/>
    </source>
</evidence>
<dbReference type="RefSeq" id="WP_252768661.1">
    <property type="nucleotide sequence ID" value="NZ_JAMXMC010000003.1"/>
</dbReference>
<organism evidence="2 3">
    <name type="scientific">Ideonella oryzae</name>
    <dbReference type="NCBI Taxonomy" id="2937441"/>
    <lineage>
        <taxon>Bacteria</taxon>
        <taxon>Pseudomonadati</taxon>
        <taxon>Pseudomonadota</taxon>
        <taxon>Betaproteobacteria</taxon>
        <taxon>Burkholderiales</taxon>
        <taxon>Sphaerotilaceae</taxon>
        <taxon>Ideonella</taxon>
    </lineage>
</organism>
<dbReference type="Pfam" id="PF19077">
    <property type="entry name" value="Big_13"/>
    <property type="match status" value="1"/>
</dbReference>
<sequence length="714" mass="70137">MSKLRLRITSANGSVQNIALDQRVVVPTEPGVTYAVVDDESGQPGKDLVLKKQGDALIIEEKGQEVVELDHYYSQSEHPAFVDVGSKDSVGQAVLVSPATPESEGSHVVWHAEGITTGSAGGSEVSPLWYAAGGLGGVALATSGGGGGSGGSATPAVSTVVASVVGGPAVAGNDLQATLYAADGKTVLGTGSVHADGTVTVSVGGYTGVVIVKVESLGGHADYIDETTGLGKDLGTTVLYSTGVVTASGSTLNLNVNVLTSLAYHEAASAVGASQSLDATTVSNTNAAIAHAFGLTDLTGGAIQTTVDSAGHAQTPNTYGQLLAALSGMDQNNGGNTQTTIESLVAGTSISGTGASLSIAVQQRLIEGANSADPTHSSGLVDAVSNATTQTSASLTIGAVAGDNIITASEQGTTISGTNEAGAAVELSLGGNTRVATVTGTTWSYTLTAADIAAMGQGSEALIVTGALGGTTVQAVRGIYIDTLLPNTPSFSGNNLTTDSTPALSGTADAGTTVTMVIGGATYITTADASGHWAVDTGTAAPVSGIYTPLAEGGNTVTVTSTDTVGNSASATTTLTLDTTAPSAPGLSLTTDTGSSASDHITSNGALTLSGVEAGATVQYSTDGSTWSASFTPVEGSNTVYVRQTDAAGNVSAVSTAYTFTLDTAAPSAPGLSLTTDTGSSASDHITSNGALTLSGVEAGATVQYSTDGSTWSA</sequence>
<feature type="non-terminal residue" evidence="2">
    <location>
        <position position="714"/>
    </location>
</feature>
<keyword evidence="3" id="KW-1185">Reference proteome</keyword>
<protein>
    <submittedName>
        <fullName evidence="2">Ig-like domain-containing protein</fullName>
    </submittedName>
</protein>
<reference evidence="2 3" key="1">
    <citation type="submission" date="2022-06" db="EMBL/GenBank/DDBJ databases">
        <title>Ideonella sp. NS12-5 Genome sequencing and assembly.</title>
        <authorList>
            <person name="Jung Y."/>
        </authorList>
    </citation>
    <scope>NUCLEOTIDE SEQUENCE [LARGE SCALE GENOMIC DNA]</scope>
    <source>
        <strain evidence="2 3">NS12-5</strain>
    </source>
</reference>
<gene>
    <name evidence="2" type="ORF">M0L44_05505</name>
</gene>
<comment type="caution">
    <text evidence="2">The sequence shown here is derived from an EMBL/GenBank/DDBJ whole genome shotgun (WGS) entry which is preliminary data.</text>
</comment>
<dbReference type="InterPro" id="IPR013783">
    <property type="entry name" value="Ig-like_fold"/>
</dbReference>
<proteinExistence type="predicted"/>
<dbReference type="InterPro" id="IPR044016">
    <property type="entry name" value="Big_13"/>
</dbReference>
<dbReference type="EMBL" id="JAMXMC010000003">
    <property type="protein sequence ID" value="MCO5976181.1"/>
    <property type="molecule type" value="Genomic_DNA"/>
</dbReference>
<accession>A0ABT1BKP7</accession>
<feature type="domain" description="Bacterial Ig-like" evidence="1">
    <location>
        <begin position="492"/>
        <end position="579"/>
    </location>
</feature>
<dbReference type="Gene3D" id="2.60.40.10">
    <property type="entry name" value="Immunoglobulins"/>
    <property type="match status" value="3"/>
</dbReference>
<evidence type="ECO:0000313" key="3">
    <source>
        <dbReference type="Proteomes" id="UP001204851"/>
    </source>
</evidence>
<dbReference type="NCBIfam" id="NF033510">
    <property type="entry name" value="Ca_tandemer"/>
    <property type="match status" value="2"/>
</dbReference>